<dbReference type="KEGG" id="nia:A8C56_15290"/>
<evidence type="ECO:0000313" key="1">
    <source>
        <dbReference type="EMBL" id="ANH82152.1"/>
    </source>
</evidence>
<keyword evidence="2" id="KW-1185">Reference proteome</keyword>
<dbReference type="AlphaFoldDB" id="A0A1A9I667"/>
<name>A0A1A9I667_9BACT</name>
<dbReference type="EMBL" id="CP015772">
    <property type="protein sequence ID" value="ANH82152.1"/>
    <property type="molecule type" value="Genomic_DNA"/>
</dbReference>
<protein>
    <submittedName>
        <fullName evidence="1">Uncharacterized protein</fullName>
    </submittedName>
</protein>
<evidence type="ECO:0000313" key="2">
    <source>
        <dbReference type="Proteomes" id="UP000077667"/>
    </source>
</evidence>
<dbReference type="InterPro" id="IPR046732">
    <property type="entry name" value="DUF6624"/>
</dbReference>
<dbReference type="STRING" id="1176587.A8C56_15290"/>
<proteinExistence type="predicted"/>
<organism evidence="1 2">
    <name type="scientific">Niabella ginsenosidivorans</name>
    <dbReference type="NCBI Taxonomy" id="1176587"/>
    <lineage>
        <taxon>Bacteria</taxon>
        <taxon>Pseudomonadati</taxon>
        <taxon>Bacteroidota</taxon>
        <taxon>Chitinophagia</taxon>
        <taxon>Chitinophagales</taxon>
        <taxon>Chitinophagaceae</taxon>
        <taxon>Niabella</taxon>
    </lineage>
</organism>
<accession>A0A1A9I667</accession>
<gene>
    <name evidence="1" type="ORF">A8C56_15290</name>
</gene>
<dbReference type="Pfam" id="PF20329">
    <property type="entry name" value="DUF6624"/>
    <property type="match status" value="1"/>
</dbReference>
<reference evidence="1 2" key="1">
    <citation type="submission" date="2016-05" db="EMBL/GenBank/DDBJ databases">
        <title>Niabella ginsenosidivorans BS26 whole genome sequencing.</title>
        <authorList>
            <person name="Im W.T."/>
            <person name="Siddiqi M.Z."/>
        </authorList>
    </citation>
    <scope>NUCLEOTIDE SEQUENCE [LARGE SCALE GENOMIC DNA]</scope>
    <source>
        <strain evidence="1 2">BS26</strain>
    </source>
</reference>
<sequence>MLLFSGLVYSQEKMACDSLSGVLETIYVKDQKPRDTLNRLMKQFGYNSDTVNRYWNHVKEMDSLNALQVTKIIDRYGWLPQQKISPMAAQALYIVIQHAPAIQEKYLPVLKKAIDRGFAKKEYYAYMYDRIQMFHNKYQLYGTQYGSDRSGKTVLWPVKNAVQLNVRRKLMGLGTIEEQSKGMEYTFINPAIDSLKNRIVFFGNVENTRQQPVPDVAIYDSEKQCLGRTDRLGYFKIVPDKSALKNGIYLKKKIMR</sequence>
<dbReference type="Proteomes" id="UP000077667">
    <property type="component" value="Chromosome"/>
</dbReference>